<feature type="transmembrane region" description="Helical" evidence="2">
    <location>
        <begin position="218"/>
        <end position="247"/>
    </location>
</feature>
<feature type="region of interest" description="Disordered" evidence="1">
    <location>
        <begin position="1"/>
        <end position="31"/>
    </location>
</feature>
<dbReference type="AlphaFoldDB" id="A0AAP4BXY4"/>
<proteinExistence type="predicted"/>
<keyword evidence="2" id="KW-1133">Transmembrane helix</keyword>
<accession>A0AAP4BXY4</accession>
<evidence type="ECO:0000256" key="2">
    <source>
        <dbReference type="SAM" id="Phobius"/>
    </source>
</evidence>
<feature type="compositionally biased region" description="Polar residues" evidence="1">
    <location>
        <begin position="16"/>
        <end position="27"/>
    </location>
</feature>
<evidence type="ECO:0000313" key="4">
    <source>
        <dbReference type="Proteomes" id="UP001230317"/>
    </source>
</evidence>
<name>A0AAP4BXY4_9CORY</name>
<keyword evidence="2" id="KW-0812">Transmembrane</keyword>
<evidence type="ECO:0000313" key="3">
    <source>
        <dbReference type="EMBL" id="MDK4334689.1"/>
    </source>
</evidence>
<reference evidence="3" key="1">
    <citation type="submission" date="2023-05" db="EMBL/GenBank/DDBJ databases">
        <title>Metabolic capabilities are highly conserved among human nasal-associated Corynebacterium species in pangenomic analyses.</title>
        <authorList>
            <person name="Tran T.H."/>
            <person name="Roberts A.Q."/>
            <person name="Escapa I.F."/>
            <person name="Gao W."/>
            <person name="Conlan S."/>
            <person name="Kong H."/>
            <person name="Segre J.A."/>
            <person name="Kelly M.S."/>
            <person name="Lemon K.P."/>
        </authorList>
    </citation>
    <scope>NUCLEOTIDE SEQUENCE</scope>
    <source>
        <strain evidence="3">KPL2618</strain>
    </source>
</reference>
<dbReference type="Proteomes" id="UP001230317">
    <property type="component" value="Unassembled WGS sequence"/>
</dbReference>
<keyword evidence="2" id="KW-0472">Membrane</keyword>
<protein>
    <recommendedName>
        <fullName evidence="5">DUF975 domain-containing protein</fullName>
    </recommendedName>
</protein>
<sequence>MTSPYSDSSDHDEYNPYSQQPYSNGQPGYSGEPPAPGGIDTVSIIGDSFRYFGRNWVPWLFAPLVQMVVLFVAYAVIAVVFAAGGGSLSIEASTEGALDGSLGVLGVLLLILGVIALLVIYLWANAIWYQAATKQVNGQYLTFGDFFTVKGMGGIMLAYLVTSVVIGMGFVLLIIPGLFALFFWWWVPAVKAARPDLGLGACFKLSAEIAKRNIGTTFLVGIVLIILYMALGSTVVGLVVLPGLMALAPTLFVRRNLGMHG</sequence>
<evidence type="ECO:0000256" key="1">
    <source>
        <dbReference type="SAM" id="MobiDB-lite"/>
    </source>
</evidence>
<feature type="transmembrane region" description="Helical" evidence="2">
    <location>
        <begin position="59"/>
        <end position="82"/>
    </location>
</feature>
<feature type="transmembrane region" description="Helical" evidence="2">
    <location>
        <begin position="157"/>
        <end position="187"/>
    </location>
</feature>
<dbReference type="RefSeq" id="WP_284641957.1">
    <property type="nucleotide sequence ID" value="NZ_JASNVU010000005.1"/>
</dbReference>
<gene>
    <name evidence="3" type="ORF">QPX58_04575</name>
</gene>
<organism evidence="3 4">
    <name type="scientific">Corynebacterium accolens</name>
    <dbReference type="NCBI Taxonomy" id="38284"/>
    <lineage>
        <taxon>Bacteria</taxon>
        <taxon>Bacillati</taxon>
        <taxon>Actinomycetota</taxon>
        <taxon>Actinomycetes</taxon>
        <taxon>Mycobacteriales</taxon>
        <taxon>Corynebacteriaceae</taxon>
        <taxon>Corynebacterium</taxon>
    </lineage>
</organism>
<feature type="transmembrane region" description="Helical" evidence="2">
    <location>
        <begin position="102"/>
        <end position="124"/>
    </location>
</feature>
<comment type="caution">
    <text evidence="3">The sequence shown here is derived from an EMBL/GenBank/DDBJ whole genome shotgun (WGS) entry which is preliminary data.</text>
</comment>
<evidence type="ECO:0008006" key="5">
    <source>
        <dbReference type="Google" id="ProtNLM"/>
    </source>
</evidence>
<dbReference type="EMBL" id="JASNVU010000005">
    <property type="protein sequence ID" value="MDK4334689.1"/>
    <property type="molecule type" value="Genomic_DNA"/>
</dbReference>